<evidence type="ECO:0000256" key="1">
    <source>
        <dbReference type="SAM" id="MobiDB-lite"/>
    </source>
</evidence>
<proteinExistence type="predicted"/>
<reference evidence="2" key="1">
    <citation type="submission" date="2022-08" db="EMBL/GenBank/DDBJ databases">
        <authorList>
            <person name="Zhang D."/>
        </authorList>
    </citation>
    <scope>NUCLEOTIDE SEQUENCE</scope>
    <source>
        <strain evidence="2">XJ19-11</strain>
    </source>
</reference>
<evidence type="ECO:0000313" key="3">
    <source>
        <dbReference type="Proteomes" id="UP001142175"/>
    </source>
</evidence>
<feature type="region of interest" description="Disordered" evidence="1">
    <location>
        <begin position="64"/>
        <end position="87"/>
    </location>
</feature>
<keyword evidence="3" id="KW-1185">Reference proteome</keyword>
<accession>A0A9X2P660</accession>
<feature type="compositionally biased region" description="Basic and acidic residues" evidence="1">
    <location>
        <begin position="67"/>
        <end position="87"/>
    </location>
</feature>
<dbReference type="RefSeq" id="WP_258423511.1">
    <property type="nucleotide sequence ID" value="NZ_JANSUY010000007.1"/>
</dbReference>
<comment type="caution">
    <text evidence="2">The sequence shown here is derived from an EMBL/GenBank/DDBJ whole genome shotgun (WGS) entry which is preliminary data.</text>
</comment>
<evidence type="ECO:0000313" key="2">
    <source>
        <dbReference type="EMBL" id="MCR9015556.1"/>
    </source>
</evidence>
<feature type="region of interest" description="Disordered" evidence="1">
    <location>
        <begin position="1"/>
        <end position="25"/>
    </location>
</feature>
<protein>
    <submittedName>
        <fullName evidence="2">Uncharacterized protein</fullName>
    </submittedName>
</protein>
<organism evidence="2 3">
    <name type="scientific">Aquiflexum gelatinilyticum</name>
    <dbReference type="NCBI Taxonomy" id="2961943"/>
    <lineage>
        <taxon>Bacteria</taxon>
        <taxon>Pseudomonadati</taxon>
        <taxon>Bacteroidota</taxon>
        <taxon>Cytophagia</taxon>
        <taxon>Cytophagales</taxon>
        <taxon>Cyclobacteriaceae</taxon>
        <taxon>Aquiflexum</taxon>
    </lineage>
</organism>
<dbReference type="EMBL" id="JANSUY010000007">
    <property type="protein sequence ID" value="MCR9015556.1"/>
    <property type="molecule type" value="Genomic_DNA"/>
</dbReference>
<gene>
    <name evidence="2" type="ORF">NU887_10955</name>
</gene>
<sequence>MKTSERGLRSKAGSHPTTDKSKRLTLDLNLDYTGPEKVRFFYIQTLRKRPVRFPKPDRSIQKYHLTHFREPSSHLKADSESQKDDTA</sequence>
<name>A0A9X2P660_9BACT</name>
<dbReference type="Proteomes" id="UP001142175">
    <property type="component" value="Unassembled WGS sequence"/>
</dbReference>
<dbReference type="AlphaFoldDB" id="A0A9X2P660"/>